<feature type="compositionally biased region" description="Polar residues" evidence="3">
    <location>
        <begin position="145"/>
        <end position="156"/>
    </location>
</feature>
<dbReference type="EMBL" id="CAAGRJ010023901">
    <property type="protein sequence ID" value="VFV37109.1"/>
    <property type="molecule type" value="Genomic_DNA"/>
</dbReference>
<gene>
    <name evidence="4" type="ORF">LYPA_23C009663</name>
</gene>
<evidence type="ECO:0008006" key="6">
    <source>
        <dbReference type="Google" id="ProtNLM"/>
    </source>
</evidence>
<accession>A0A485NYF0</accession>
<feature type="region of interest" description="Disordered" evidence="3">
    <location>
        <begin position="145"/>
        <end position="164"/>
    </location>
</feature>
<feature type="region of interest" description="Disordered" evidence="3">
    <location>
        <begin position="169"/>
        <end position="196"/>
    </location>
</feature>
<feature type="non-terminal residue" evidence="4">
    <location>
        <position position="364"/>
    </location>
</feature>
<dbReference type="PANTHER" id="PTHR47305:SF2">
    <property type="entry name" value="SAM DOMAIN-CONTAINING PROTEIN"/>
    <property type="match status" value="1"/>
</dbReference>
<proteinExistence type="predicted"/>
<dbReference type="PANTHER" id="PTHR47305">
    <property type="entry name" value="BEN DOMAIN-CONTAINING PROTEIN 2"/>
    <property type="match status" value="1"/>
</dbReference>
<dbReference type="Proteomes" id="UP000386466">
    <property type="component" value="Unassembled WGS sequence"/>
</dbReference>
<dbReference type="GO" id="GO:0005634">
    <property type="term" value="C:nucleus"/>
    <property type="evidence" value="ECO:0007669"/>
    <property type="project" value="UniProtKB-SubCell"/>
</dbReference>
<organism evidence="4 5">
    <name type="scientific">Lynx pardinus</name>
    <name type="common">Iberian lynx</name>
    <name type="synonym">Felis pardina</name>
    <dbReference type="NCBI Taxonomy" id="191816"/>
    <lineage>
        <taxon>Eukaryota</taxon>
        <taxon>Metazoa</taxon>
        <taxon>Chordata</taxon>
        <taxon>Craniata</taxon>
        <taxon>Vertebrata</taxon>
        <taxon>Euteleostomi</taxon>
        <taxon>Mammalia</taxon>
        <taxon>Eutheria</taxon>
        <taxon>Laurasiatheria</taxon>
        <taxon>Carnivora</taxon>
        <taxon>Feliformia</taxon>
        <taxon>Felidae</taxon>
        <taxon>Felinae</taxon>
        <taxon>Lynx</taxon>
    </lineage>
</organism>
<keyword evidence="2" id="KW-0539">Nucleus</keyword>
<name>A0A485NYF0_LYNPA</name>
<reference evidence="4 5" key="1">
    <citation type="submission" date="2019-01" db="EMBL/GenBank/DDBJ databases">
        <authorList>
            <person name="Alioto T."/>
            <person name="Alioto T."/>
        </authorList>
    </citation>
    <scope>NUCLEOTIDE SEQUENCE [LARGE SCALE GENOMIC DNA]</scope>
</reference>
<evidence type="ECO:0000313" key="4">
    <source>
        <dbReference type="EMBL" id="VFV37109.1"/>
    </source>
</evidence>
<protein>
    <recommendedName>
        <fullName evidence="6">Sex comb on midleg-like protein 1</fullName>
    </recommendedName>
</protein>
<feature type="compositionally biased region" description="Basic and acidic residues" evidence="3">
    <location>
        <begin position="176"/>
        <end position="196"/>
    </location>
</feature>
<evidence type="ECO:0000256" key="3">
    <source>
        <dbReference type="SAM" id="MobiDB-lite"/>
    </source>
</evidence>
<evidence type="ECO:0000313" key="5">
    <source>
        <dbReference type="Proteomes" id="UP000386466"/>
    </source>
</evidence>
<evidence type="ECO:0000256" key="2">
    <source>
        <dbReference type="ARBA" id="ARBA00023242"/>
    </source>
</evidence>
<dbReference type="AlphaFoldDB" id="A0A485NYF0"/>
<sequence length="364" mass="40623">MCCFSGVGGLPDSGDQAVSHINPPANLEITRPNAEEVECCNCTKKMSSGSSEVDVQEAVLSDTSYNEEQQKTVQDVLTHCQVIYDAIQNLDKKFDVIHGKVSKIHRLRVRSIWQNRKPFGYAYKNYNYLLSRKIRFQKMRKKETASSLSEPKSYSPTIPVERPNYDFQSSSLETSYHAEPESPERDPESLYQRRESRMSQSPSLLSIFTAQSYQPYFTPDPVQEGSACIPCYDSSEAHSTTSLFLPTRASTAIPEGSLTQADPGSPENPDMMAFPSSLENESLGHTASSLYIPGNFATSSPVGNNPGVLRDFPADPSTWSVDEVILFLKQADPQTLTPVADLFRQHVMYILIWFSCHDALLCFA</sequence>
<comment type="subcellular location">
    <subcellularLocation>
        <location evidence="1">Nucleus</location>
    </subcellularLocation>
</comment>
<keyword evidence="5" id="KW-1185">Reference proteome</keyword>
<evidence type="ECO:0000256" key="1">
    <source>
        <dbReference type="ARBA" id="ARBA00004123"/>
    </source>
</evidence>